<dbReference type="Proteomes" id="UP000468581">
    <property type="component" value="Unassembled WGS sequence"/>
</dbReference>
<dbReference type="GO" id="GO:0050660">
    <property type="term" value="F:flavin adenine dinucleotide binding"/>
    <property type="evidence" value="ECO:0007669"/>
    <property type="project" value="InterPro"/>
</dbReference>
<dbReference type="InterPro" id="IPR036318">
    <property type="entry name" value="FAD-bd_PCMH-like_sf"/>
</dbReference>
<dbReference type="RefSeq" id="WP_163606609.1">
    <property type="nucleotide sequence ID" value="NZ_JAABOO010000002.1"/>
</dbReference>
<proteinExistence type="predicted"/>
<protein>
    <submittedName>
        <fullName evidence="1">FAD-linked oxidase</fullName>
    </submittedName>
</protein>
<accession>A0A6P0ULY5</accession>
<evidence type="ECO:0000313" key="1">
    <source>
        <dbReference type="EMBL" id="NER13572.1"/>
    </source>
</evidence>
<dbReference type="SUPFAM" id="SSF56176">
    <property type="entry name" value="FAD-binding/transporter-associated domain-like"/>
    <property type="match status" value="1"/>
</dbReference>
<evidence type="ECO:0000313" key="2">
    <source>
        <dbReference type="Proteomes" id="UP000468581"/>
    </source>
</evidence>
<gene>
    <name evidence="1" type="ORF">GWK08_09000</name>
</gene>
<dbReference type="PANTHER" id="PTHR43762:SF1">
    <property type="entry name" value="D-ARABINONO-1,4-LACTONE OXIDASE"/>
    <property type="match status" value="1"/>
</dbReference>
<dbReference type="InterPro" id="IPR010031">
    <property type="entry name" value="FAD_lactone_oxidase-like"/>
</dbReference>
<name>A0A6P0ULY5_9FLAO</name>
<sequence length="533" mass="60550">MAETVTHPKTEWTTIHKNGPWKLKRLHITTNEGSTHLPSATGRYKDTANEIRRLIGEARDQGEGFRAFGSRWSMSQVAHHPDSMHYNRYMNLHIPVSGTDIHQNSPYEEENLFFFQCGTTIKRISQVLEAHGKSLKTSGASNGQTLAGCMSTGVHGSAIDVGSVQDYVVGINLITGPNPDDNVYLERHSKPALSDSFAQKINARVIRNDELFNAALVSMGGFGFIHGIAIEAEDRFLLQRYVKKIDKEIALELAETMDFRNSPFKIDEETGPDGKGLKPYHYKIFFNPYNDEKKYVVELMYKKPYTVPYEDPFNTIENSIYTDLIYLLIKISEKWPRTIPFFIKRLEKNILPEVNEKSLGTLYETFWDAQYKGPAFAFSVGIDHKDSTKALEVLSKMTSEEGPIPGIFAMRFIKRSEATLSFARFPVTCMLEIDGVQWKKSKKLMSQKEYGRRMIEVLQQNNIPFTLHWGKNSDWSFPGLVDHMFGEDAKKWKAYRNSLLSPEMATVFSNDFLIDTGLDEALPPDPGLIVSLG</sequence>
<dbReference type="InterPro" id="IPR016169">
    <property type="entry name" value="FAD-bd_PCMH_sub2"/>
</dbReference>
<dbReference type="PANTHER" id="PTHR43762">
    <property type="entry name" value="L-GULONOLACTONE OXIDASE"/>
    <property type="match status" value="1"/>
</dbReference>
<keyword evidence="2" id="KW-1185">Reference proteome</keyword>
<reference evidence="1 2" key="1">
    <citation type="submission" date="2020-01" db="EMBL/GenBank/DDBJ databases">
        <title>Leptobacterium flavescens.</title>
        <authorList>
            <person name="Wang G."/>
        </authorList>
    </citation>
    <scope>NUCLEOTIDE SEQUENCE [LARGE SCALE GENOMIC DNA]</scope>
    <source>
        <strain evidence="1 2">KCTC 22160</strain>
    </source>
</reference>
<dbReference type="GO" id="GO:0016899">
    <property type="term" value="F:oxidoreductase activity, acting on the CH-OH group of donors, oxygen as acceptor"/>
    <property type="evidence" value="ECO:0007669"/>
    <property type="project" value="InterPro"/>
</dbReference>
<dbReference type="Gene3D" id="3.30.465.10">
    <property type="match status" value="1"/>
</dbReference>
<organism evidence="1 2">
    <name type="scientific">Leptobacterium flavescens</name>
    <dbReference type="NCBI Taxonomy" id="472055"/>
    <lineage>
        <taxon>Bacteria</taxon>
        <taxon>Pseudomonadati</taxon>
        <taxon>Bacteroidota</taxon>
        <taxon>Flavobacteriia</taxon>
        <taxon>Flavobacteriales</taxon>
        <taxon>Flavobacteriaceae</taxon>
        <taxon>Leptobacterium</taxon>
    </lineage>
</organism>
<comment type="caution">
    <text evidence="1">The sequence shown here is derived from an EMBL/GenBank/DDBJ whole genome shotgun (WGS) entry which is preliminary data.</text>
</comment>
<dbReference type="EMBL" id="JAABOO010000002">
    <property type="protein sequence ID" value="NER13572.1"/>
    <property type="molecule type" value="Genomic_DNA"/>
</dbReference>
<dbReference type="AlphaFoldDB" id="A0A6P0ULY5"/>